<evidence type="ECO:0000256" key="5">
    <source>
        <dbReference type="ARBA" id="ARBA00022833"/>
    </source>
</evidence>
<comment type="caution">
    <text evidence="9">The sequence shown here is derived from an EMBL/GenBank/DDBJ whole genome shotgun (WGS) entry which is preliminary data.</text>
</comment>
<evidence type="ECO:0000256" key="2">
    <source>
        <dbReference type="ARBA" id="ARBA00022670"/>
    </source>
</evidence>
<dbReference type="Proteomes" id="UP001487296">
    <property type="component" value="Unassembled WGS sequence"/>
</dbReference>
<dbReference type="Pfam" id="PF01432">
    <property type="entry name" value="Peptidase_M3"/>
    <property type="match status" value="1"/>
</dbReference>
<dbReference type="Gene3D" id="1.10.1370.40">
    <property type="match status" value="1"/>
</dbReference>
<keyword evidence="2 7" id="KW-0645">Protease</keyword>
<organism evidence="9 10">
    <name type="scientific">Hallella faecis</name>
    <dbReference type="NCBI Taxonomy" id="2841596"/>
    <lineage>
        <taxon>Bacteria</taxon>
        <taxon>Pseudomonadati</taxon>
        <taxon>Bacteroidota</taxon>
        <taxon>Bacteroidia</taxon>
        <taxon>Bacteroidales</taxon>
        <taxon>Prevotellaceae</taxon>
        <taxon>Hallella</taxon>
    </lineage>
</organism>
<dbReference type="InterPro" id="IPR024077">
    <property type="entry name" value="Neurolysin/TOP_dom2"/>
</dbReference>
<proteinExistence type="inferred from homology"/>
<name>A0ABV1FNA2_9BACT</name>
<keyword evidence="4 7" id="KW-0378">Hydrolase</keyword>
<dbReference type="CDD" id="cd06456">
    <property type="entry name" value="M3A_DCP"/>
    <property type="match status" value="1"/>
</dbReference>
<dbReference type="GO" id="GO:0016787">
    <property type="term" value="F:hydrolase activity"/>
    <property type="evidence" value="ECO:0007669"/>
    <property type="project" value="UniProtKB-KW"/>
</dbReference>
<dbReference type="EMBL" id="JBBNFP010000005">
    <property type="protein sequence ID" value="MEQ2485889.1"/>
    <property type="molecule type" value="Genomic_DNA"/>
</dbReference>
<accession>A0ABV1FNA2</accession>
<dbReference type="InterPro" id="IPR034005">
    <property type="entry name" value="M3A_DCP"/>
</dbReference>
<evidence type="ECO:0000256" key="3">
    <source>
        <dbReference type="ARBA" id="ARBA00022723"/>
    </source>
</evidence>
<keyword evidence="3 7" id="KW-0479">Metal-binding</keyword>
<comment type="similarity">
    <text evidence="1 7">Belongs to the peptidase M3 family.</text>
</comment>
<dbReference type="Gene3D" id="3.40.390.10">
    <property type="entry name" value="Collagenase (Catalytic Domain)"/>
    <property type="match status" value="1"/>
</dbReference>
<comment type="cofactor">
    <cofactor evidence="7">
        <name>Zn(2+)</name>
        <dbReference type="ChEBI" id="CHEBI:29105"/>
    </cofactor>
    <text evidence="7">Binds 1 zinc ion.</text>
</comment>
<dbReference type="PANTHER" id="PTHR43660">
    <property type="entry name" value="DIPEPTIDYL CARBOXYPEPTIDASE"/>
    <property type="match status" value="1"/>
</dbReference>
<dbReference type="EC" id="3.4.24.-" evidence="9"/>
<dbReference type="PANTHER" id="PTHR43660:SF1">
    <property type="entry name" value="DIPEPTIDYL CARBOXYPEPTIDASE"/>
    <property type="match status" value="1"/>
</dbReference>
<evidence type="ECO:0000259" key="8">
    <source>
        <dbReference type="Pfam" id="PF01432"/>
    </source>
</evidence>
<dbReference type="InterPro" id="IPR024079">
    <property type="entry name" value="MetalloPept_cat_dom_sf"/>
</dbReference>
<dbReference type="InterPro" id="IPR045090">
    <property type="entry name" value="Pept_M3A_M3B"/>
</dbReference>
<reference evidence="9 10" key="1">
    <citation type="submission" date="2024-04" db="EMBL/GenBank/DDBJ databases">
        <title>Human intestinal bacterial collection.</title>
        <authorList>
            <person name="Pauvert C."/>
            <person name="Hitch T.C.A."/>
            <person name="Clavel T."/>
        </authorList>
    </citation>
    <scope>NUCLEOTIDE SEQUENCE [LARGE SCALE GENOMIC DNA]</scope>
    <source>
        <strain evidence="9 10">CLA-AA-H145</strain>
    </source>
</reference>
<keyword evidence="5 7" id="KW-0862">Zinc</keyword>
<sequence>MIDSQERKNPFMEPYGTPHDTVPFDKIRFEDFEPAFMEGIRRDDEQIAKIVNNPDEPTFDNTIAVTDDSKGEHYYDLLDRVSTVFSCLMSAETNDDMEALAQKLSPILTKHGNDVILNPRLFQRVKYVYEHHRELTPEEQMLLDKEYDGFVRSGALLDEAGKEQLRKLTEEAGLLTLQFSQNLLKETKAYTLHITNEDDLSGLPETAREAAANNAKEKGLEGWVFTLDYESYSPFMTYADRRDLRQQIYMARNTECTHEGTDTNNLEICKRLVNLRRELAQLLGFNTFADYVLKHRMASQASHVYKLLNDLIDAYKPTAIEEQKAIEQKAKDVEGDDFQLMPWDVSYYAHKLQMERYNLDAEMLRPYFQLDKVIDGVFGLANKLYGITFKENKDIPVYHPDVKAYEVFDQDGSYLAVFYADFHPRKGKQGGAWMTEFQEQCITKSGKNVRPHASVVMNFTKPTPSKPALLTLGEVETFLHEFGHSLHGMFANTRFASLSGTNVWWDFVEMPSQFMENYAVEKDFLSTFAFHYQTGEPIPDDLIDRIRKSRNYNVAMSCMRQVSFGLLDMAYYTMDKPFTDDIIPFEKKAWAKAIITPQLPETCMTTQFSHIMAGGYAAGYYSYKWAEVLDADAFSVFKAHGIFDRETAQRFRDDILSKGGTEHPMVLYKRFRGQEPTIEALLKRNGIKR</sequence>
<protein>
    <submittedName>
        <fullName evidence="9">M3 family metallopeptidase</fullName>
        <ecNumber evidence="9">3.4.24.-</ecNumber>
    </submittedName>
</protein>
<evidence type="ECO:0000256" key="6">
    <source>
        <dbReference type="ARBA" id="ARBA00023049"/>
    </source>
</evidence>
<evidence type="ECO:0000313" key="10">
    <source>
        <dbReference type="Proteomes" id="UP001487296"/>
    </source>
</evidence>
<keyword evidence="10" id="KW-1185">Reference proteome</keyword>
<evidence type="ECO:0000313" key="9">
    <source>
        <dbReference type="EMBL" id="MEQ2485889.1"/>
    </source>
</evidence>
<dbReference type="RefSeq" id="WP_215758963.1">
    <property type="nucleotide sequence ID" value="NZ_JAHKBE010000004.1"/>
</dbReference>
<evidence type="ECO:0000256" key="1">
    <source>
        <dbReference type="ARBA" id="ARBA00006040"/>
    </source>
</evidence>
<feature type="domain" description="Peptidase M3A/M3B catalytic" evidence="8">
    <location>
        <begin position="235"/>
        <end position="686"/>
    </location>
</feature>
<dbReference type="InterPro" id="IPR001567">
    <property type="entry name" value="Pept_M3A_M3B_dom"/>
</dbReference>
<gene>
    <name evidence="9" type="ORF">AAAT34_02325</name>
</gene>
<dbReference type="SUPFAM" id="SSF55486">
    <property type="entry name" value="Metalloproteases ('zincins'), catalytic domain"/>
    <property type="match status" value="1"/>
</dbReference>
<dbReference type="Gene3D" id="1.10.1370.10">
    <property type="entry name" value="Neurolysin, domain 3"/>
    <property type="match status" value="1"/>
</dbReference>
<evidence type="ECO:0000256" key="7">
    <source>
        <dbReference type="RuleBase" id="RU003435"/>
    </source>
</evidence>
<evidence type="ECO:0000256" key="4">
    <source>
        <dbReference type="ARBA" id="ARBA00022801"/>
    </source>
</evidence>
<keyword evidence="6 7" id="KW-0482">Metalloprotease</keyword>